<dbReference type="Gene3D" id="1.20.910.10">
    <property type="entry name" value="Heme oxygenase-like"/>
    <property type="match status" value="1"/>
</dbReference>
<dbReference type="RefSeq" id="WP_419190771.1">
    <property type="nucleotide sequence ID" value="NZ_CP036434.1"/>
</dbReference>
<evidence type="ECO:0000256" key="1">
    <source>
        <dbReference type="ARBA" id="ARBA00023002"/>
    </source>
</evidence>
<dbReference type="SMART" id="SM01236">
    <property type="entry name" value="Haem_oxygenase_2"/>
    <property type="match status" value="1"/>
</dbReference>
<dbReference type="GO" id="GO:0016491">
    <property type="term" value="F:oxidoreductase activity"/>
    <property type="evidence" value="ECO:0007669"/>
    <property type="project" value="UniProtKB-KW"/>
</dbReference>
<sequence length="272" mass="30466">MSLDSALPTRLMDTSVPRFVDDLLEKAIAHEATHHRCLRRFGEGSYGARSLDFARSYARWYHGYSAWFPHYLRAVIERLDSAEHRALLASNLAEEQGHLEEHDREVLSAMGIDPSTVDGVPHPQLFRRFCTAMGLGPEDLDAPPLPTIEWRSAFRAALRAGSGAYAVGALGLGTEAVVSTIYGPIVKGLERLPDLRREDMVFFELHCHVDDQHYDDLRTIAIDLSATEQGRRDLERGMNDALDLRLQFWGEFERAVATAPAILEIQQEAQGA</sequence>
<evidence type="ECO:0000313" key="3">
    <source>
        <dbReference type="Proteomes" id="UP000320390"/>
    </source>
</evidence>
<dbReference type="AlphaFoldDB" id="A0A518EKJ2"/>
<protein>
    <recommendedName>
        <fullName evidence="4">PqqC-like protein</fullName>
    </recommendedName>
</protein>
<name>A0A518EKJ2_9BACT</name>
<evidence type="ECO:0000313" key="2">
    <source>
        <dbReference type="EMBL" id="QDV04561.1"/>
    </source>
</evidence>
<dbReference type="EMBL" id="CP036434">
    <property type="protein sequence ID" value="QDV04561.1"/>
    <property type="molecule type" value="Genomic_DNA"/>
</dbReference>
<gene>
    <name evidence="2" type="ORF">Poly30_00520</name>
</gene>
<accession>A0A518EKJ2</accession>
<keyword evidence="1" id="KW-0560">Oxidoreductase</keyword>
<proteinExistence type="predicted"/>
<dbReference type="SUPFAM" id="SSF48613">
    <property type="entry name" value="Heme oxygenase-like"/>
    <property type="match status" value="1"/>
</dbReference>
<dbReference type="Pfam" id="PF14518">
    <property type="entry name" value="Haem_oxygenas_2"/>
    <property type="match status" value="1"/>
</dbReference>
<evidence type="ECO:0008006" key="4">
    <source>
        <dbReference type="Google" id="ProtNLM"/>
    </source>
</evidence>
<organism evidence="2 3">
    <name type="scientific">Saltatorellus ferox</name>
    <dbReference type="NCBI Taxonomy" id="2528018"/>
    <lineage>
        <taxon>Bacteria</taxon>
        <taxon>Pseudomonadati</taxon>
        <taxon>Planctomycetota</taxon>
        <taxon>Planctomycetia</taxon>
        <taxon>Planctomycetia incertae sedis</taxon>
        <taxon>Saltatorellus</taxon>
    </lineage>
</organism>
<dbReference type="PANTHER" id="PTHR40279">
    <property type="entry name" value="PQQC-LIKE PROTEIN"/>
    <property type="match status" value="1"/>
</dbReference>
<reference evidence="2 3" key="1">
    <citation type="submission" date="2019-02" db="EMBL/GenBank/DDBJ databases">
        <title>Deep-cultivation of Planctomycetes and their phenomic and genomic characterization uncovers novel biology.</title>
        <authorList>
            <person name="Wiegand S."/>
            <person name="Jogler M."/>
            <person name="Boedeker C."/>
            <person name="Pinto D."/>
            <person name="Vollmers J."/>
            <person name="Rivas-Marin E."/>
            <person name="Kohn T."/>
            <person name="Peeters S.H."/>
            <person name="Heuer A."/>
            <person name="Rast P."/>
            <person name="Oberbeckmann S."/>
            <person name="Bunk B."/>
            <person name="Jeske O."/>
            <person name="Meyerdierks A."/>
            <person name="Storesund J.E."/>
            <person name="Kallscheuer N."/>
            <person name="Luecker S."/>
            <person name="Lage O.M."/>
            <person name="Pohl T."/>
            <person name="Merkel B.J."/>
            <person name="Hornburger P."/>
            <person name="Mueller R.-W."/>
            <person name="Bruemmer F."/>
            <person name="Labrenz M."/>
            <person name="Spormann A.M."/>
            <person name="Op den Camp H."/>
            <person name="Overmann J."/>
            <person name="Amann R."/>
            <person name="Jetten M.S.M."/>
            <person name="Mascher T."/>
            <person name="Medema M.H."/>
            <person name="Devos D.P."/>
            <person name="Kaster A.-K."/>
            <person name="Ovreas L."/>
            <person name="Rohde M."/>
            <person name="Galperin M.Y."/>
            <person name="Jogler C."/>
        </authorList>
    </citation>
    <scope>NUCLEOTIDE SEQUENCE [LARGE SCALE GENOMIC DNA]</scope>
    <source>
        <strain evidence="2 3">Poly30</strain>
    </source>
</reference>
<dbReference type="Proteomes" id="UP000320390">
    <property type="component" value="Chromosome"/>
</dbReference>
<dbReference type="PANTHER" id="PTHR40279:SF3">
    <property type="entry name" value="4-AMINOBENZOATE SYNTHASE"/>
    <property type="match status" value="1"/>
</dbReference>
<dbReference type="InterPro" id="IPR039068">
    <property type="entry name" value="PqqC-like"/>
</dbReference>
<dbReference type="InterPro" id="IPR016084">
    <property type="entry name" value="Haem_Oase-like_multi-hlx"/>
</dbReference>
<keyword evidence="3" id="KW-1185">Reference proteome</keyword>